<dbReference type="AlphaFoldDB" id="A0A6J6PD68"/>
<organism evidence="1">
    <name type="scientific">freshwater metagenome</name>
    <dbReference type="NCBI Taxonomy" id="449393"/>
    <lineage>
        <taxon>unclassified sequences</taxon>
        <taxon>metagenomes</taxon>
        <taxon>ecological metagenomes</taxon>
    </lineage>
</organism>
<protein>
    <submittedName>
        <fullName evidence="1">Unannotated protein</fullName>
    </submittedName>
</protein>
<accession>A0A6J6PD68</accession>
<gene>
    <name evidence="1" type="ORF">UFOPK2598_00346</name>
</gene>
<name>A0A6J6PD68_9ZZZZ</name>
<sequence length="88" mass="9080">MPPFNGTVAAHKLLPAPRAIIGVFVSWANLTILETSAVFLGATITSGNPSNIGVASRLYACSETASLRTTSLPTRAANFATNSDDDTG</sequence>
<evidence type="ECO:0000313" key="1">
    <source>
        <dbReference type="EMBL" id="CAB4696442.1"/>
    </source>
</evidence>
<dbReference type="EMBL" id="CAEZXV010000020">
    <property type="protein sequence ID" value="CAB4696442.1"/>
    <property type="molecule type" value="Genomic_DNA"/>
</dbReference>
<proteinExistence type="predicted"/>
<reference evidence="1" key="1">
    <citation type="submission" date="2020-05" db="EMBL/GenBank/DDBJ databases">
        <authorList>
            <person name="Chiriac C."/>
            <person name="Salcher M."/>
            <person name="Ghai R."/>
            <person name="Kavagutti S V."/>
        </authorList>
    </citation>
    <scope>NUCLEOTIDE SEQUENCE</scope>
</reference>